<evidence type="ECO:0000313" key="2">
    <source>
        <dbReference type="Proteomes" id="UP000435910"/>
    </source>
</evidence>
<reference evidence="1 2" key="1">
    <citation type="submission" date="2019-06" db="EMBL/GenBank/DDBJ databases">
        <title>Genome sequence analysis of &gt;100 Bacillus licheniformis strains suggests intrinsic resistance to this species.</title>
        <authorList>
            <person name="Wels M."/>
            <person name="Siezen R.J."/>
            <person name="Johansen E."/>
            <person name="Stuer-Lauridsen B."/>
            <person name="Bjerre K."/>
            <person name="Nielsen B.K.K."/>
        </authorList>
    </citation>
    <scope>NUCLEOTIDE SEQUENCE [LARGE SCALE GENOMIC DNA]</scope>
    <source>
        <strain evidence="1 2">BAC-16736</strain>
    </source>
</reference>
<dbReference type="Proteomes" id="UP000435910">
    <property type="component" value="Unassembled WGS sequence"/>
</dbReference>
<proteinExistence type="predicted"/>
<dbReference type="EMBL" id="NILC01000024">
    <property type="protein sequence ID" value="TWL26176.1"/>
    <property type="molecule type" value="Genomic_DNA"/>
</dbReference>
<dbReference type="AlphaFoldDB" id="A0A8B5YBN6"/>
<organism evidence="1 2">
    <name type="scientific">Bacillus licheniformis</name>
    <dbReference type="NCBI Taxonomy" id="1402"/>
    <lineage>
        <taxon>Bacteria</taxon>
        <taxon>Bacillati</taxon>
        <taxon>Bacillota</taxon>
        <taxon>Bacilli</taxon>
        <taxon>Bacillales</taxon>
        <taxon>Bacillaceae</taxon>
        <taxon>Bacillus</taxon>
    </lineage>
</organism>
<evidence type="ECO:0000313" key="1">
    <source>
        <dbReference type="EMBL" id="TWL26176.1"/>
    </source>
</evidence>
<protein>
    <submittedName>
        <fullName evidence="1">Uncharacterized protein</fullName>
    </submittedName>
</protein>
<comment type="caution">
    <text evidence="1">The sequence shown here is derived from an EMBL/GenBank/DDBJ whole genome shotgun (WGS) entry which is preliminary data.</text>
</comment>
<accession>A0A8B5YBN6</accession>
<name>A0A8B5YBN6_BACLI</name>
<sequence>MLDYTFPYLHSFTHRDFSLSENVHILILQKAEMCLCQKPAISAGF</sequence>
<gene>
    <name evidence="1" type="ORF">CHCC16736_0099</name>
</gene>